<dbReference type="Gene3D" id="3.90.1530.10">
    <property type="entry name" value="Conserved hypothetical protein from pyrococcus furiosus pfu- 392566-001, ParB domain"/>
    <property type="match status" value="1"/>
</dbReference>
<protein>
    <recommendedName>
        <fullName evidence="1">ParB-like N-terminal domain-containing protein</fullName>
    </recommendedName>
</protein>
<proteinExistence type="predicted"/>
<evidence type="ECO:0000313" key="2">
    <source>
        <dbReference type="EMBL" id="CAA0086989.1"/>
    </source>
</evidence>
<dbReference type="InterPro" id="IPR036086">
    <property type="entry name" value="ParB/Sulfiredoxin_sf"/>
</dbReference>
<gene>
    <name evidence="2" type="ORF">STARVERO_00351</name>
</gene>
<dbReference type="Pfam" id="PF02195">
    <property type="entry name" value="ParB_N"/>
    <property type="match status" value="1"/>
</dbReference>
<dbReference type="InterPro" id="IPR003115">
    <property type="entry name" value="ParB_N"/>
</dbReference>
<dbReference type="SUPFAM" id="SSF110849">
    <property type="entry name" value="ParB/Sulfiredoxin"/>
    <property type="match status" value="1"/>
</dbReference>
<keyword evidence="3" id="KW-1185">Reference proteome</keyword>
<organism evidence="2 3">
    <name type="scientific">Starkeya nomas</name>
    <dbReference type="NCBI Taxonomy" id="2666134"/>
    <lineage>
        <taxon>Bacteria</taxon>
        <taxon>Pseudomonadati</taxon>
        <taxon>Pseudomonadota</taxon>
        <taxon>Alphaproteobacteria</taxon>
        <taxon>Hyphomicrobiales</taxon>
        <taxon>Xanthobacteraceae</taxon>
        <taxon>Starkeya</taxon>
    </lineage>
</organism>
<evidence type="ECO:0000313" key="3">
    <source>
        <dbReference type="Proteomes" id="UP000433050"/>
    </source>
</evidence>
<dbReference type="RefSeq" id="WP_159597697.1">
    <property type="nucleotide sequence ID" value="NZ_CACSAS010000001.1"/>
</dbReference>
<sequence length="276" mass="29105">MSVLRTIERYEEVAGADRRQTVGPAPQLAWLEITSLVVDPTYQRPITRAGRANIGKIVAEFRWARFSPVIVSPVEGGRYAIIDGQHRVTAAASIGIESVPCQVVLATQGEQAEAFTAINGATTRVTALALHRAAVAAGEPSAVAVSHVAARAGVKILGYPVATLDQEPGQTMAVGAIAGVIARHGVDVAVLALRCIVETPRNNVRGGVLASIVTATGQVVWELRAAKRSDAEILALFDDVLLIREMDKASMARQPGTPIHVALTARLRAAFRMAGG</sequence>
<dbReference type="EMBL" id="CACSAS010000001">
    <property type="protein sequence ID" value="CAA0086989.1"/>
    <property type="molecule type" value="Genomic_DNA"/>
</dbReference>
<name>A0A5S9NA36_9HYPH</name>
<dbReference type="Proteomes" id="UP000433050">
    <property type="component" value="Unassembled WGS sequence"/>
</dbReference>
<evidence type="ECO:0000259" key="1">
    <source>
        <dbReference type="SMART" id="SM00470"/>
    </source>
</evidence>
<accession>A0A5S9NA36</accession>
<dbReference type="SMART" id="SM00470">
    <property type="entry name" value="ParB"/>
    <property type="match status" value="1"/>
</dbReference>
<reference evidence="2 3" key="1">
    <citation type="submission" date="2019-12" db="EMBL/GenBank/DDBJ databases">
        <authorList>
            <person name="Reyes-Prieto M."/>
        </authorList>
    </citation>
    <scope>NUCLEOTIDE SEQUENCE [LARGE SCALE GENOMIC DNA]</scope>
    <source>
        <strain evidence="2">HF14-78462</strain>
    </source>
</reference>
<feature type="domain" description="ParB-like N-terminal" evidence="1">
    <location>
        <begin position="29"/>
        <end position="121"/>
    </location>
</feature>
<dbReference type="AlphaFoldDB" id="A0A5S9NA36"/>